<organism evidence="2 3">
    <name type="scientific">Ureibacillus acetophenoni</name>
    <dbReference type="NCBI Taxonomy" id="614649"/>
    <lineage>
        <taxon>Bacteria</taxon>
        <taxon>Bacillati</taxon>
        <taxon>Bacillota</taxon>
        <taxon>Bacilli</taxon>
        <taxon>Bacillales</taxon>
        <taxon>Caryophanaceae</taxon>
        <taxon>Ureibacillus</taxon>
    </lineage>
</organism>
<dbReference type="OrthoDB" id="2437417at2"/>
<dbReference type="EMBL" id="OBQC01000017">
    <property type="protein sequence ID" value="SOC43770.1"/>
    <property type="molecule type" value="Genomic_DNA"/>
</dbReference>
<proteinExistence type="predicted"/>
<accession>A0A285UPH7</accession>
<feature type="transmembrane region" description="Helical" evidence="1">
    <location>
        <begin position="6"/>
        <end position="24"/>
    </location>
</feature>
<keyword evidence="1" id="KW-1133">Transmembrane helix</keyword>
<keyword evidence="3" id="KW-1185">Reference proteome</keyword>
<evidence type="ECO:0000256" key="1">
    <source>
        <dbReference type="SAM" id="Phobius"/>
    </source>
</evidence>
<evidence type="ECO:0000313" key="3">
    <source>
        <dbReference type="Proteomes" id="UP000219252"/>
    </source>
</evidence>
<dbReference type="AlphaFoldDB" id="A0A285UPH7"/>
<evidence type="ECO:0000313" key="2">
    <source>
        <dbReference type="EMBL" id="SOC43770.1"/>
    </source>
</evidence>
<keyword evidence="1" id="KW-0812">Transmembrane</keyword>
<name>A0A285UPH7_9BACL</name>
<dbReference type="RefSeq" id="WP_097150880.1">
    <property type="nucleotide sequence ID" value="NZ_OBQC01000017.1"/>
</dbReference>
<protein>
    <submittedName>
        <fullName evidence="2">Uncharacterized protein</fullName>
    </submittedName>
</protein>
<feature type="transmembrane region" description="Helical" evidence="1">
    <location>
        <begin position="74"/>
        <end position="97"/>
    </location>
</feature>
<reference evidence="3" key="1">
    <citation type="submission" date="2017-08" db="EMBL/GenBank/DDBJ databases">
        <authorList>
            <person name="Varghese N."/>
            <person name="Submissions S."/>
        </authorList>
    </citation>
    <scope>NUCLEOTIDE SEQUENCE [LARGE SCALE GENOMIC DNA]</scope>
    <source>
        <strain evidence="3">JC23</strain>
    </source>
</reference>
<feature type="transmembrane region" description="Helical" evidence="1">
    <location>
        <begin position="36"/>
        <end position="54"/>
    </location>
</feature>
<keyword evidence="1" id="KW-0472">Membrane</keyword>
<sequence length="103" mass="11749">MDFSEIIMIMLVYGGLFLYALQMVSSKNKMVGFVKSAILIILFGFISTTIWLTYKAEEYHINNHSGYEPISFTHHAILMIVGLSIYSVVLFSLSILLKKSRYS</sequence>
<gene>
    <name evidence="2" type="ORF">SAMN05877842_11741</name>
</gene>
<dbReference type="Proteomes" id="UP000219252">
    <property type="component" value="Unassembled WGS sequence"/>
</dbReference>